<keyword evidence="2 4" id="KW-0863">Zinc-finger</keyword>
<dbReference type="Gene3D" id="3.30.40.10">
    <property type="entry name" value="Zinc/RING finger domain, C3HC4 (zinc finger)"/>
    <property type="match status" value="1"/>
</dbReference>
<accession>A0AAV0U1A1</accession>
<protein>
    <recommendedName>
        <fullName evidence="6">RING-type domain-containing protein</fullName>
    </recommendedName>
</protein>
<evidence type="ECO:0000259" key="6">
    <source>
        <dbReference type="PROSITE" id="PS50089"/>
    </source>
</evidence>
<reference evidence="7 9" key="1">
    <citation type="submission" date="2021-11" db="EMBL/GenBank/DDBJ databases">
        <authorList>
            <person name="Islam A."/>
            <person name="Islam S."/>
            <person name="Flora M.S."/>
            <person name="Rahman M."/>
            <person name="Ziaur R.M."/>
            <person name="Epstein J.H."/>
            <person name="Hassan M."/>
            <person name="Klassen M."/>
            <person name="Woodard K."/>
            <person name="Webb A."/>
            <person name="Webby R.J."/>
            <person name="El Zowalaty M.E."/>
        </authorList>
    </citation>
    <scope>NUCLEOTIDE SEQUENCE [LARGE SCALE GENOMIC DNA]</scope>
    <source>
        <strain evidence="7">Pf1</strain>
    </source>
</reference>
<dbReference type="Proteomes" id="UP001159659">
    <property type="component" value="Unassembled WGS sequence"/>
</dbReference>
<organism evidence="8 10">
    <name type="scientific">Peronospora farinosa</name>
    <dbReference type="NCBI Taxonomy" id="134698"/>
    <lineage>
        <taxon>Eukaryota</taxon>
        <taxon>Sar</taxon>
        <taxon>Stramenopiles</taxon>
        <taxon>Oomycota</taxon>
        <taxon>Peronosporomycetes</taxon>
        <taxon>Peronosporales</taxon>
        <taxon>Peronosporaceae</taxon>
        <taxon>Peronospora</taxon>
    </lineage>
</organism>
<feature type="compositionally biased region" description="Basic and acidic residues" evidence="5">
    <location>
        <begin position="88"/>
        <end position="97"/>
    </location>
</feature>
<reference evidence="8" key="2">
    <citation type="submission" date="2022-12" db="EMBL/GenBank/DDBJ databases">
        <authorList>
            <person name="Webb A."/>
        </authorList>
    </citation>
    <scope>NUCLEOTIDE SEQUENCE</scope>
    <source>
        <strain evidence="8">Pf2</strain>
    </source>
</reference>
<dbReference type="EMBL" id="CAKLBC010001202">
    <property type="protein sequence ID" value="CAH0489994.1"/>
    <property type="molecule type" value="Genomic_DNA"/>
</dbReference>
<dbReference type="AlphaFoldDB" id="A0AAV0U1A1"/>
<evidence type="ECO:0000256" key="4">
    <source>
        <dbReference type="PROSITE-ProRule" id="PRU00175"/>
    </source>
</evidence>
<evidence type="ECO:0000313" key="10">
    <source>
        <dbReference type="Proteomes" id="UP001159659"/>
    </source>
</evidence>
<feature type="domain" description="RING-type" evidence="6">
    <location>
        <begin position="141"/>
        <end position="187"/>
    </location>
</feature>
<comment type="caution">
    <text evidence="8">The sequence shown here is derived from an EMBL/GenBank/DDBJ whole genome shotgun (WGS) entry which is preliminary data.</text>
</comment>
<sequence>MGQHCSCMEQSRKYQRRHSDDVDTMDMERGDEDDGDQEMEILVGHDHEQEMQEVFGTRVNSCRSNQRGRLKRTGFSIAIGLLEDVDKREGKEEEQHRTGLMGLDTDYRPTPLFSPEELSKLLRSYQEATGVVDEGQLELECIMCLDTFSQDNPKVRTLCNCGMNRTNFHMSCLFEWLNREANCPVCREYLFFED</sequence>
<evidence type="ECO:0000256" key="3">
    <source>
        <dbReference type="ARBA" id="ARBA00022833"/>
    </source>
</evidence>
<feature type="compositionally biased region" description="Acidic residues" evidence="5">
    <location>
        <begin position="22"/>
        <end position="35"/>
    </location>
</feature>
<gene>
    <name evidence="7" type="ORF">PFR001_LOCUS5364</name>
    <name evidence="8" type="ORF">PFR002_LOCUS6295</name>
</gene>
<dbReference type="PANTHER" id="PTHR14155:SF627">
    <property type="entry name" value="OS06G0192800 PROTEIN"/>
    <property type="match status" value="1"/>
</dbReference>
<evidence type="ECO:0000256" key="2">
    <source>
        <dbReference type="ARBA" id="ARBA00022771"/>
    </source>
</evidence>
<keyword evidence="1" id="KW-0479">Metal-binding</keyword>
<feature type="region of interest" description="Disordered" evidence="5">
    <location>
        <begin position="88"/>
        <end position="108"/>
    </location>
</feature>
<dbReference type="Pfam" id="PF13639">
    <property type="entry name" value="zf-RING_2"/>
    <property type="match status" value="1"/>
</dbReference>
<dbReference type="Proteomes" id="UP001157938">
    <property type="component" value="Unassembled WGS sequence"/>
</dbReference>
<dbReference type="InterPro" id="IPR013083">
    <property type="entry name" value="Znf_RING/FYVE/PHD"/>
</dbReference>
<name>A0AAV0U1A1_9STRA</name>
<dbReference type="InterPro" id="IPR053238">
    <property type="entry name" value="RING-H2_zinc_finger"/>
</dbReference>
<evidence type="ECO:0000313" key="8">
    <source>
        <dbReference type="EMBL" id="CAI5730499.1"/>
    </source>
</evidence>
<evidence type="ECO:0000256" key="5">
    <source>
        <dbReference type="SAM" id="MobiDB-lite"/>
    </source>
</evidence>
<dbReference type="PROSITE" id="PS50089">
    <property type="entry name" value="ZF_RING_2"/>
    <property type="match status" value="1"/>
</dbReference>
<feature type="region of interest" description="Disordered" evidence="5">
    <location>
        <begin position="1"/>
        <end position="35"/>
    </location>
</feature>
<evidence type="ECO:0000256" key="1">
    <source>
        <dbReference type="ARBA" id="ARBA00022723"/>
    </source>
</evidence>
<dbReference type="GO" id="GO:0008270">
    <property type="term" value="F:zinc ion binding"/>
    <property type="evidence" value="ECO:0007669"/>
    <property type="project" value="UniProtKB-KW"/>
</dbReference>
<keyword evidence="9" id="KW-1185">Reference proteome</keyword>
<dbReference type="EMBL" id="CANTFK010000842">
    <property type="protein sequence ID" value="CAI5730499.1"/>
    <property type="molecule type" value="Genomic_DNA"/>
</dbReference>
<dbReference type="InterPro" id="IPR001841">
    <property type="entry name" value="Znf_RING"/>
</dbReference>
<proteinExistence type="predicted"/>
<keyword evidence="3" id="KW-0862">Zinc</keyword>
<evidence type="ECO:0000313" key="9">
    <source>
        <dbReference type="Proteomes" id="UP001157938"/>
    </source>
</evidence>
<dbReference type="PANTHER" id="PTHR14155">
    <property type="entry name" value="RING FINGER DOMAIN-CONTAINING"/>
    <property type="match status" value="1"/>
</dbReference>
<evidence type="ECO:0000313" key="7">
    <source>
        <dbReference type="EMBL" id="CAH0489994.1"/>
    </source>
</evidence>
<dbReference type="SUPFAM" id="SSF57850">
    <property type="entry name" value="RING/U-box"/>
    <property type="match status" value="1"/>
</dbReference>